<proteinExistence type="predicted"/>
<comment type="caution">
    <text evidence="1">The sequence shown here is derived from an EMBL/GenBank/DDBJ whole genome shotgun (WGS) entry which is preliminary data.</text>
</comment>
<feature type="non-terminal residue" evidence="1">
    <location>
        <position position="1"/>
    </location>
</feature>
<dbReference type="OrthoDB" id="408954at2759"/>
<name>A0A371EK17_MUCPR</name>
<keyword evidence="2" id="KW-1185">Reference proteome</keyword>
<organism evidence="1 2">
    <name type="scientific">Mucuna pruriens</name>
    <name type="common">Velvet bean</name>
    <name type="synonym">Dolichos pruriens</name>
    <dbReference type="NCBI Taxonomy" id="157652"/>
    <lineage>
        <taxon>Eukaryota</taxon>
        <taxon>Viridiplantae</taxon>
        <taxon>Streptophyta</taxon>
        <taxon>Embryophyta</taxon>
        <taxon>Tracheophyta</taxon>
        <taxon>Spermatophyta</taxon>
        <taxon>Magnoliopsida</taxon>
        <taxon>eudicotyledons</taxon>
        <taxon>Gunneridae</taxon>
        <taxon>Pentapetalae</taxon>
        <taxon>rosids</taxon>
        <taxon>fabids</taxon>
        <taxon>Fabales</taxon>
        <taxon>Fabaceae</taxon>
        <taxon>Papilionoideae</taxon>
        <taxon>50 kb inversion clade</taxon>
        <taxon>NPAAA clade</taxon>
        <taxon>indigoferoid/millettioid clade</taxon>
        <taxon>Phaseoleae</taxon>
        <taxon>Mucuna</taxon>
    </lineage>
</organism>
<sequence length="125" mass="14759">MVKLYFTVYHLQVFGIAFRATYLHRIEPVHDLVMSPQGSCFCVWQRCLVVENDEALLFIVVIWTTNIHDCIHGKLWLVCAGYHTIHHTTYRHNYSHYTIWMDWMFGTLCDPEEDEGKLLGVFKGH</sequence>
<dbReference type="STRING" id="157652.A0A371EK17"/>
<accession>A0A371EK17</accession>
<reference evidence="1" key="1">
    <citation type="submission" date="2018-05" db="EMBL/GenBank/DDBJ databases">
        <title>Draft genome of Mucuna pruriens seed.</title>
        <authorList>
            <person name="Nnadi N.E."/>
            <person name="Vos R."/>
            <person name="Hasami M.H."/>
            <person name="Devisetty U.K."/>
            <person name="Aguiy J.C."/>
        </authorList>
    </citation>
    <scope>NUCLEOTIDE SEQUENCE [LARGE SCALE GENOMIC DNA]</scope>
    <source>
        <strain evidence="1">JCA_2017</strain>
    </source>
</reference>
<dbReference type="EMBL" id="QJKJ01013523">
    <property type="protein sequence ID" value="RDX66259.1"/>
    <property type="molecule type" value="Genomic_DNA"/>
</dbReference>
<dbReference type="AlphaFoldDB" id="A0A371EK17"/>
<protein>
    <submittedName>
        <fullName evidence="1">Delta(7)-sterol-C5(6)-desaturase 1</fullName>
    </submittedName>
</protein>
<evidence type="ECO:0000313" key="2">
    <source>
        <dbReference type="Proteomes" id="UP000257109"/>
    </source>
</evidence>
<gene>
    <name evidence="1" type="primary">STE1</name>
    <name evidence="1" type="ORF">CR513_54997</name>
</gene>
<evidence type="ECO:0000313" key="1">
    <source>
        <dbReference type="EMBL" id="RDX66259.1"/>
    </source>
</evidence>
<dbReference type="Proteomes" id="UP000257109">
    <property type="component" value="Unassembled WGS sequence"/>
</dbReference>